<comment type="subcellular location">
    <subcellularLocation>
        <location evidence="1">Nucleus</location>
    </subcellularLocation>
</comment>
<dbReference type="Proteomes" id="UP001445076">
    <property type="component" value="Unassembled WGS sequence"/>
</dbReference>
<accession>A0AAW0WTJ0</accession>
<organism evidence="6 7">
    <name type="scientific">Cherax quadricarinatus</name>
    <name type="common">Australian red claw crayfish</name>
    <dbReference type="NCBI Taxonomy" id="27406"/>
    <lineage>
        <taxon>Eukaryota</taxon>
        <taxon>Metazoa</taxon>
        <taxon>Ecdysozoa</taxon>
        <taxon>Arthropoda</taxon>
        <taxon>Crustacea</taxon>
        <taxon>Multicrustacea</taxon>
        <taxon>Malacostraca</taxon>
        <taxon>Eumalacostraca</taxon>
        <taxon>Eucarida</taxon>
        <taxon>Decapoda</taxon>
        <taxon>Pleocyemata</taxon>
        <taxon>Astacidea</taxon>
        <taxon>Parastacoidea</taxon>
        <taxon>Parastacidae</taxon>
        <taxon>Cherax</taxon>
    </lineage>
</organism>
<dbReference type="PANTHER" id="PTHR13489:SF0">
    <property type="entry name" value="MINI-CHROMOSOME MAINTENANCE COMPLEX-BINDING PROTEIN"/>
    <property type="match status" value="1"/>
</dbReference>
<feature type="compositionally biased region" description="Basic and acidic residues" evidence="5">
    <location>
        <begin position="189"/>
        <end position="212"/>
    </location>
</feature>
<dbReference type="PANTHER" id="PTHR13489">
    <property type="entry name" value="MINI-CHROMOSOME MAINTENANCE COMPLEX-BINDING PROTEIN"/>
    <property type="match status" value="1"/>
</dbReference>
<feature type="region of interest" description="Disordered" evidence="5">
    <location>
        <begin position="155"/>
        <end position="233"/>
    </location>
</feature>
<dbReference type="Pfam" id="PF09739">
    <property type="entry name" value="MCM_bind"/>
    <property type="match status" value="1"/>
</dbReference>
<evidence type="ECO:0000256" key="4">
    <source>
        <dbReference type="ARBA" id="ARBA00023242"/>
    </source>
</evidence>
<evidence type="ECO:0000256" key="2">
    <source>
        <dbReference type="ARBA" id="ARBA00007925"/>
    </source>
</evidence>
<comment type="similarity">
    <text evidence="2">Belongs to the MCMBP family.</text>
</comment>
<evidence type="ECO:0000313" key="7">
    <source>
        <dbReference type="Proteomes" id="UP001445076"/>
    </source>
</evidence>
<proteinExistence type="inferred from homology"/>
<name>A0AAW0WTJ0_CHEQU</name>
<dbReference type="AlphaFoldDB" id="A0AAW0WTJ0"/>
<keyword evidence="7" id="KW-1185">Reference proteome</keyword>
<sequence>MPGVDDWTLAPLRAVDKIFEECGPSGEWRQKAREFFKKEIGQKTVLSKLPWVNETPLHDLRPNQVVRFRGMVQDMFDNEFFLDLYEVRDSNTGTFRLQSGRYKDIAECGAGENIVTDSPRCETGDRLTYYCVPVPGENEWVKKIYQDMNPCTLGASSSNSVSRKKRSVTEESDHYTSLNQCADQTEDTDSMKMEAVEQGENKRTRTEGRNEVTQDLQRSSSEETSGSREAIDLNFPIPGMKGTPCLVKTYDDVNFSLNDIVEVVGILSIDPAMALGGPDHDGNIEMNTAAMDMEEEVAHCPPPSLVPRLHVLSAQKVSHTNPLLSADLECSGDIAAQKGSMRETRELLRELLQEALLGDALAAEFMICHFVSSVYLRQDVIALGKYSMNLSGVTKGLQEQQYTTCLYNLISSLVTQSHLFSMTLNNMNNTVFTPKKDYKSNRLMSGLLQLSQHTHLVVDETVLTAGQLDAKGVQNLTALGNVINWQKADYDFQYHQIEQHTNIPVLILSEGRAMITSDVEVRLEPKHTNVSTAFTQIHSKLTPDLLQRLRSYLTTARLMSYTLSDEMQKMVQDDFVDSRKNENGITASDLHSLLVLARLVAVSCGETSLTPDIWRSVKILGNEQKLRLNVSSH</sequence>
<reference evidence="6 7" key="1">
    <citation type="journal article" date="2024" name="BMC Genomics">
        <title>Genome assembly of redclaw crayfish (Cherax quadricarinatus) provides insights into its immune adaptation and hypoxia tolerance.</title>
        <authorList>
            <person name="Liu Z."/>
            <person name="Zheng J."/>
            <person name="Li H."/>
            <person name="Fang K."/>
            <person name="Wang S."/>
            <person name="He J."/>
            <person name="Zhou D."/>
            <person name="Weng S."/>
            <person name="Chi M."/>
            <person name="Gu Z."/>
            <person name="He J."/>
            <person name="Li F."/>
            <person name="Wang M."/>
        </authorList>
    </citation>
    <scope>NUCLEOTIDE SEQUENCE [LARGE SCALE GENOMIC DNA]</scope>
    <source>
        <strain evidence="6">ZL_2023a</strain>
    </source>
</reference>
<comment type="caution">
    <text evidence="6">The sequence shown here is derived from an EMBL/GenBank/DDBJ whole genome shotgun (WGS) entry which is preliminary data.</text>
</comment>
<dbReference type="GO" id="GO:0005634">
    <property type="term" value="C:nucleus"/>
    <property type="evidence" value="ECO:0007669"/>
    <property type="project" value="UniProtKB-SubCell"/>
</dbReference>
<evidence type="ECO:0000256" key="5">
    <source>
        <dbReference type="SAM" id="MobiDB-lite"/>
    </source>
</evidence>
<gene>
    <name evidence="6" type="ORF">OTU49_006047</name>
</gene>
<keyword evidence="4" id="KW-0539">Nucleus</keyword>
<dbReference type="GO" id="GO:0006261">
    <property type="term" value="P:DNA-templated DNA replication"/>
    <property type="evidence" value="ECO:0007669"/>
    <property type="project" value="TreeGrafter"/>
</dbReference>
<protein>
    <recommendedName>
        <fullName evidence="3">Mini-chromosome maintenance complex-binding protein</fullName>
    </recommendedName>
</protein>
<evidence type="ECO:0000313" key="6">
    <source>
        <dbReference type="EMBL" id="KAK8734180.1"/>
    </source>
</evidence>
<dbReference type="GO" id="GO:0003682">
    <property type="term" value="F:chromatin binding"/>
    <property type="evidence" value="ECO:0007669"/>
    <property type="project" value="TreeGrafter"/>
</dbReference>
<dbReference type="InterPro" id="IPR019140">
    <property type="entry name" value="MCM_complex-bd"/>
</dbReference>
<dbReference type="EMBL" id="JARKIK010000051">
    <property type="protein sequence ID" value="KAK8734180.1"/>
    <property type="molecule type" value="Genomic_DNA"/>
</dbReference>
<evidence type="ECO:0000256" key="1">
    <source>
        <dbReference type="ARBA" id="ARBA00004123"/>
    </source>
</evidence>
<evidence type="ECO:0000256" key="3">
    <source>
        <dbReference type="ARBA" id="ARBA00015405"/>
    </source>
</evidence>